<feature type="region of interest" description="Disordered" evidence="1">
    <location>
        <begin position="1"/>
        <end position="28"/>
    </location>
</feature>
<sequence>MLVRPRISRRTATTSSSSTPASKSLQANPELKTFVHTVIVTPAAFRPSPLYVHPNISSIECVDELQVGEPDYEDDEGKHESEPVFGLGYNAASPSTTPASHVSGNSEPTPSL</sequence>
<gene>
    <name evidence="2" type="ORF">GSI_08126</name>
</gene>
<dbReference type="EMBL" id="AYKW01000019">
    <property type="protein sequence ID" value="PIL29688.1"/>
    <property type="molecule type" value="Genomic_DNA"/>
</dbReference>
<feature type="region of interest" description="Disordered" evidence="1">
    <location>
        <begin position="65"/>
        <end position="112"/>
    </location>
</feature>
<dbReference type="Proteomes" id="UP000230002">
    <property type="component" value="Unassembled WGS sequence"/>
</dbReference>
<protein>
    <submittedName>
        <fullName evidence="2">Uncharacterized protein</fullName>
    </submittedName>
</protein>
<accession>A0A2G8S825</accession>
<dbReference type="AlphaFoldDB" id="A0A2G8S825"/>
<feature type="compositionally biased region" description="Polar residues" evidence="1">
    <location>
        <begin position="92"/>
        <end position="112"/>
    </location>
</feature>
<keyword evidence="3" id="KW-1185">Reference proteome</keyword>
<organism evidence="2 3">
    <name type="scientific">Ganoderma sinense ZZ0214-1</name>
    <dbReference type="NCBI Taxonomy" id="1077348"/>
    <lineage>
        <taxon>Eukaryota</taxon>
        <taxon>Fungi</taxon>
        <taxon>Dikarya</taxon>
        <taxon>Basidiomycota</taxon>
        <taxon>Agaricomycotina</taxon>
        <taxon>Agaricomycetes</taxon>
        <taxon>Polyporales</taxon>
        <taxon>Polyporaceae</taxon>
        <taxon>Ganoderma</taxon>
    </lineage>
</organism>
<evidence type="ECO:0000313" key="3">
    <source>
        <dbReference type="Proteomes" id="UP000230002"/>
    </source>
</evidence>
<name>A0A2G8S825_9APHY</name>
<evidence type="ECO:0000313" key="2">
    <source>
        <dbReference type="EMBL" id="PIL29688.1"/>
    </source>
</evidence>
<comment type="caution">
    <text evidence="2">The sequence shown here is derived from an EMBL/GenBank/DDBJ whole genome shotgun (WGS) entry which is preliminary data.</text>
</comment>
<feature type="compositionally biased region" description="Low complexity" evidence="1">
    <location>
        <begin position="10"/>
        <end position="22"/>
    </location>
</feature>
<proteinExistence type="predicted"/>
<evidence type="ECO:0000256" key="1">
    <source>
        <dbReference type="SAM" id="MobiDB-lite"/>
    </source>
</evidence>
<reference evidence="2 3" key="1">
    <citation type="journal article" date="2015" name="Sci. Rep.">
        <title>Chromosome-level genome map provides insights into diverse defense mechanisms in the medicinal fungus Ganoderma sinense.</title>
        <authorList>
            <person name="Zhu Y."/>
            <person name="Xu J."/>
            <person name="Sun C."/>
            <person name="Zhou S."/>
            <person name="Xu H."/>
            <person name="Nelson D.R."/>
            <person name="Qian J."/>
            <person name="Song J."/>
            <person name="Luo H."/>
            <person name="Xiang L."/>
            <person name="Li Y."/>
            <person name="Xu Z."/>
            <person name="Ji A."/>
            <person name="Wang L."/>
            <person name="Lu S."/>
            <person name="Hayward A."/>
            <person name="Sun W."/>
            <person name="Li X."/>
            <person name="Schwartz D.C."/>
            <person name="Wang Y."/>
            <person name="Chen S."/>
        </authorList>
    </citation>
    <scope>NUCLEOTIDE SEQUENCE [LARGE SCALE GENOMIC DNA]</scope>
    <source>
        <strain evidence="2 3">ZZ0214-1</strain>
    </source>
</reference>